<keyword evidence="5 6" id="KW-0472">Membrane</keyword>
<evidence type="ECO:0000256" key="4">
    <source>
        <dbReference type="ARBA" id="ARBA00022989"/>
    </source>
</evidence>
<feature type="transmembrane region" description="Helical" evidence="6">
    <location>
        <begin position="76"/>
        <end position="109"/>
    </location>
</feature>
<keyword evidence="4 6" id="KW-1133">Transmembrane helix</keyword>
<dbReference type="EMBL" id="AP028910">
    <property type="protein sequence ID" value="BES91513.1"/>
    <property type="molecule type" value="Genomic_DNA"/>
</dbReference>
<dbReference type="Proteomes" id="UP001307889">
    <property type="component" value="Chromosome 2"/>
</dbReference>
<comment type="subcellular location">
    <subcellularLocation>
        <location evidence="1">Membrane</location>
        <topology evidence="1">Multi-pass membrane protein</topology>
    </subcellularLocation>
</comment>
<proteinExistence type="inferred from homology"/>
<evidence type="ECO:0000313" key="8">
    <source>
        <dbReference type="Proteomes" id="UP001307889"/>
    </source>
</evidence>
<keyword evidence="8" id="KW-1185">Reference proteome</keyword>
<comment type="similarity">
    <text evidence="2">Belongs to the KRTCAP2 family.</text>
</comment>
<dbReference type="Pfam" id="PF09775">
    <property type="entry name" value="Keratin_assoc"/>
    <property type="match status" value="1"/>
</dbReference>
<organism evidence="7 8">
    <name type="scientific">Nesidiocoris tenuis</name>
    <dbReference type="NCBI Taxonomy" id="355587"/>
    <lineage>
        <taxon>Eukaryota</taxon>
        <taxon>Metazoa</taxon>
        <taxon>Ecdysozoa</taxon>
        <taxon>Arthropoda</taxon>
        <taxon>Hexapoda</taxon>
        <taxon>Insecta</taxon>
        <taxon>Pterygota</taxon>
        <taxon>Neoptera</taxon>
        <taxon>Paraneoptera</taxon>
        <taxon>Hemiptera</taxon>
        <taxon>Heteroptera</taxon>
        <taxon>Panheteroptera</taxon>
        <taxon>Cimicomorpha</taxon>
        <taxon>Miridae</taxon>
        <taxon>Dicyphina</taxon>
        <taxon>Nesidiocoris</taxon>
    </lineage>
</organism>
<feature type="transmembrane region" description="Helical" evidence="6">
    <location>
        <begin position="6"/>
        <end position="24"/>
    </location>
</feature>
<protein>
    <submittedName>
        <fullName evidence="7">Protein KRTCAP2 homolog</fullName>
    </submittedName>
</protein>
<evidence type="ECO:0000313" key="7">
    <source>
        <dbReference type="EMBL" id="BES91513.1"/>
    </source>
</evidence>
<keyword evidence="3 6" id="KW-0812">Transmembrane</keyword>
<gene>
    <name evidence="7" type="ORF">NTJ_04321</name>
</gene>
<evidence type="ECO:0000256" key="3">
    <source>
        <dbReference type="ARBA" id="ARBA00022692"/>
    </source>
</evidence>
<evidence type="ECO:0000256" key="1">
    <source>
        <dbReference type="ARBA" id="ARBA00004141"/>
    </source>
</evidence>
<reference evidence="7 8" key="1">
    <citation type="submission" date="2023-09" db="EMBL/GenBank/DDBJ databases">
        <title>Nesidiocoris tenuis whole genome shotgun sequence.</title>
        <authorList>
            <person name="Shibata T."/>
            <person name="Shimoda M."/>
            <person name="Kobayashi T."/>
            <person name="Uehara T."/>
        </authorList>
    </citation>
    <scope>NUCLEOTIDE SEQUENCE [LARGE SCALE GENOMIC DNA]</scope>
    <source>
        <strain evidence="7 8">Japan</strain>
    </source>
</reference>
<evidence type="ECO:0000256" key="5">
    <source>
        <dbReference type="ARBA" id="ARBA00023136"/>
    </source>
</evidence>
<dbReference type="InterPro" id="IPR018614">
    <property type="entry name" value="KRTCAP2"/>
</dbReference>
<evidence type="ECO:0000256" key="6">
    <source>
        <dbReference type="SAM" id="Phobius"/>
    </source>
</evidence>
<feature type="transmembrane region" description="Helical" evidence="6">
    <location>
        <begin position="36"/>
        <end position="56"/>
    </location>
</feature>
<sequence length="132" mass="14470">MGALNVETSFLLSTMLSVLVFCAMQMQRQWFSSSQWHTVFGGYLGSVLFTFLLTAVGNVESILFGPRFHTKLFPEVAACFGLAIIASGMVHRVCTTTCCIFSLTALYYINKTSKQAFPAPAQVVAAPTKKKK</sequence>
<evidence type="ECO:0000256" key="2">
    <source>
        <dbReference type="ARBA" id="ARBA00007279"/>
    </source>
</evidence>
<dbReference type="PANTHER" id="PTHR32001:SF1">
    <property type="entry name" value="KERATINOCYTE-ASSOCIATED PROTEIN 2"/>
    <property type="match status" value="1"/>
</dbReference>
<accession>A0ABN7AGX9</accession>
<name>A0ABN7AGX9_9HEMI</name>
<dbReference type="PANTHER" id="PTHR32001">
    <property type="entry name" value="KERATINOCYTE-ASSOCIATED PROTEIN 2"/>
    <property type="match status" value="1"/>
</dbReference>